<evidence type="ECO:0000256" key="7">
    <source>
        <dbReference type="SAM" id="Phobius"/>
    </source>
</evidence>
<evidence type="ECO:0000256" key="3">
    <source>
        <dbReference type="ARBA" id="ARBA00022475"/>
    </source>
</evidence>
<feature type="transmembrane region" description="Helical" evidence="7">
    <location>
        <begin position="368"/>
        <end position="391"/>
    </location>
</feature>
<dbReference type="PANTHER" id="PTHR42718">
    <property type="entry name" value="MAJOR FACILITATOR SUPERFAMILY MULTIDRUG TRANSPORTER MFSC"/>
    <property type="match status" value="1"/>
</dbReference>
<dbReference type="GO" id="GO:0022857">
    <property type="term" value="F:transmembrane transporter activity"/>
    <property type="evidence" value="ECO:0007669"/>
    <property type="project" value="InterPro"/>
</dbReference>
<comment type="subcellular location">
    <subcellularLocation>
        <location evidence="1">Cell membrane</location>
        <topology evidence="1">Multi-pass membrane protein</topology>
    </subcellularLocation>
</comment>
<dbReference type="NCBIfam" id="TIGR00711">
    <property type="entry name" value="efflux_EmrB"/>
    <property type="match status" value="1"/>
</dbReference>
<gene>
    <name evidence="9" type="ORF">H9830_00435</name>
</gene>
<dbReference type="EMBL" id="DXDC01000009">
    <property type="protein sequence ID" value="HIY64726.1"/>
    <property type="molecule type" value="Genomic_DNA"/>
</dbReference>
<evidence type="ECO:0000313" key="10">
    <source>
        <dbReference type="Proteomes" id="UP000824005"/>
    </source>
</evidence>
<feature type="transmembrane region" description="Helical" evidence="7">
    <location>
        <begin position="135"/>
        <end position="159"/>
    </location>
</feature>
<feature type="transmembrane region" description="Helical" evidence="7">
    <location>
        <begin position="274"/>
        <end position="297"/>
    </location>
</feature>
<dbReference type="PRINTS" id="PR01036">
    <property type="entry name" value="TCRTETB"/>
</dbReference>
<reference evidence="9" key="2">
    <citation type="submission" date="2021-04" db="EMBL/GenBank/DDBJ databases">
        <authorList>
            <person name="Gilroy R."/>
        </authorList>
    </citation>
    <scope>NUCLEOTIDE SEQUENCE</scope>
    <source>
        <strain evidence="9">ChiGjej1B1-98</strain>
    </source>
</reference>
<feature type="transmembrane region" description="Helical" evidence="7">
    <location>
        <begin position="111"/>
        <end position="128"/>
    </location>
</feature>
<comment type="caution">
    <text evidence="9">The sequence shown here is derived from an EMBL/GenBank/DDBJ whole genome shotgun (WGS) entry which is preliminary data.</text>
</comment>
<dbReference type="AlphaFoldDB" id="A0A9D2C775"/>
<organism evidence="9 10">
    <name type="scientific">Candidatus Agrococcus pullicola</name>
    <dbReference type="NCBI Taxonomy" id="2838429"/>
    <lineage>
        <taxon>Bacteria</taxon>
        <taxon>Bacillati</taxon>
        <taxon>Actinomycetota</taxon>
        <taxon>Actinomycetes</taxon>
        <taxon>Micrococcales</taxon>
        <taxon>Microbacteriaceae</taxon>
        <taxon>Agrococcus</taxon>
    </lineage>
</organism>
<evidence type="ECO:0000256" key="2">
    <source>
        <dbReference type="ARBA" id="ARBA00022448"/>
    </source>
</evidence>
<feature type="transmembrane region" description="Helical" evidence="7">
    <location>
        <begin position="412"/>
        <end position="429"/>
    </location>
</feature>
<feature type="transmembrane region" description="Helical" evidence="7">
    <location>
        <begin position="336"/>
        <end position="356"/>
    </location>
</feature>
<protein>
    <submittedName>
        <fullName evidence="9">DHA2 family efflux MFS transporter permease subunit</fullName>
    </submittedName>
</protein>
<dbReference type="PROSITE" id="PS50850">
    <property type="entry name" value="MFS"/>
    <property type="match status" value="1"/>
</dbReference>
<keyword evidence="3" id="KW-1003">Cell membrane</keyword>
<dbReference type="InterPro" id="IPR020846">
    <property type="entry name" value="MFS_dom"/>
</dbReference>
<evidence type="ECO:0000256" key="6">
    <source>
        <dbReference type="ARBA" id="ARBA00023136"/>
    </source>
</evidence>
<reference evidence="9" key="1">
    <citation type="journal article" date="2021" name="PeerJ">
        <title>Extensive microbial diversity within the chicken gut microbiome revealed by metagenomics and culture.</title>
        <authorList>
            <person name="Gilroy R."/>
            <person name="Ravi A."/>
            <person name="Getino M."/>
            <person name="Pursley I."/>
            <person name="Horton D.L."/>
            <person name="Alikhan N.F."/>
            <person name="Baker D."/>
            <person name="Gharbi K."/>
            <person name="Hall N."/>
            <person name="Watson M."/>
            <person name="Adriaenssens E.M."/>
            <person name="Foster-Nyarko E."/>
            <person name="Jarju S."/>
            <person name="Secka A."/>
            <person name="Antonio M."/>
            <person name="Oren A."/>
            <person name="Chaudhuri R.R."/>
            <person name="La Ragione R."/>
            <person name="Hildebrand F."/>
            <person name="Pallen M.J."/>
        </authorList>
    </citation>
    <scope>NUCLEOTIDE SEQUENCE</scope>
    <source>
        <strain evidence="9">ChiGjej1B1-98</strain>
    </source>
</reference>
<dbReference type="SUPFAM" id="SSF103473">
    <property type="entry name" value="MFS general substrate transporter"/>
    <property type="match status" value="1"/>
</dbReference>
<keyword evidence="5 7" id="KW-1133">Transmembrane helix</keyword>
<dbReference type="PANTHER" id="PTHR42718:SF39">
    <property type="entry name" value="ACTINORHODIN TRANSPORTER-RELATED"/>
    <property type="match status" value="1"/>
</dbReference>
<evidence type="ECO:0000256" key="5">
    <source>
        <dbReference type="ARBA" id="ARBA00022989"/>
    </source>
</evidence>
<keyword evidence="6 7" id="KW-0472">Membrane</keyword>
<feature type="transmembrane region" description="Helical" evidence="7">
    <location>
        <begin position="441"/>
        <end position="463"/>
    </location>
</feature>
<dbReference type="CDD" id="cd17321">
    <property type="entry name" value="MFS_MMR_MDR_like"/>
    <property type="match status" value="1"/>
</dbReference>
<feature type="transmembrane region" description="Helical" evidence="7">
    <location>
        <begin position="227"/>
        <end position="247"/>
    </location>
</feature>
<feature type="transmembrane region" description="Helical" evidence="7">
    <location>
        <begin position="203"/>
        <end position="221"/>
    </location>
</feature>
<evidence type="ECO:0000259" key="8">
    <source>
        <dbReference type="PROSITE" id="PS50850"/>
    </source>
</evidence>
<dbReference type="GO" id="GO:0005886">
    <property type="term" value="C:plasma membrane"/>
    <property type="evidence" value="ECO:0007669"/>
    <property type="project" value="UniProtKB-SubCell"/>
</dbReference>
<dbReference type="Gene3D" id="1.20.1250.20">
    <property type="entry name" value="MFS general substrate transporter like domains"/>
    <property type="match status" value="1"/>
</dbReference>
<evidence type="ECO:0000256" key="1">
    <source>
        <dbReference type="ARBA" id="ARBA00004651"/>
    </source>
</evidence>
<keyword evidence="2" id="KW-0813">Transport</keyword>
<dbReference type="InterPro" id="IPR036259">
    <property type="entry name" value="MFS_trans_sf"/>
</dbReference>
<feature type="domain" description="Major facilitator superfamily (MFS) profile" evidence="8">
    <location>
        <begin position="12"/>
        <end position="468"/>
    </location>
</feature>
<name>A0A9D2C775_9MICO</name>
<dbReference type="Proteomes" id="UP000824005">
    <property type="component" value="Unassembled WGS sequence"/>
</dbReference>
<evidence type="ECO:0000256" key="4">
    <source>
        <dbReference type="ARBA" id="ARBA00022692"/>
    </source>
</evidence>
<feature type="transmembrane region" description="Helical" evidence="7">
    <location>
        <begin position="303"/>
        <end position="329"/>
    </location>
</feature>
<dbReference type="Pfam" id="PF07690">
    <property type="entry name" value="MFS_1"/>
    <property type="match status" value="1"/>
</dbReference>
<feature type="transmembrane region" description="Helical" evidence="7">
    <location>
        <begin position="171"/>
        <end position="191"/>
    </location>
</feature>
<keyword evidence="4 7" id="KW-0812">Transmembrane</keyword>
<dbReference type="Gene3D" id="1.20.1720.10">
    <property type="entry name" value="Multidrug resistance protein D"/>
    <property type="match status" value="1"/>
</dbReference>
<proteinExistence type="predicted"/>
<feature type="transmembrane region" description="Helical" evidence="7">
    <location>
        <begin position="78"/>
        <end position="105"/>
    </location>
</feature>
<dbReference type="InterPro" id="IPR004638">
    <property type="entry name" value="EmrB-like"/>
</dbReference>
<sequence>MSQTGSRSRVAAVIVLLIALFMDLMDVTIVNVALPAIQQDLGATSEHLEWIVSGYLLGLAALLITGGRLGDVFGRRRVFVIGVVGFTAASLLAGLASTAGALVGFRAMQGLFAGVMVPQVLSIIQAIFPPRERAAVYGITGAVTGLAAVAGPLVGGALITGDAFGIGWRSIFMINVPIGVVLIVGALWLIPETKSAHALRVDVKGVLLAMAGVLALVYPLVEGRQLGWPLWVFVLMLLSPVLLALFVRQQRLRSVTNQAPLLPMGLFRDRGFSAGLVVQLTFQAGVASYFLILTLYLQSGLGFSAWHAGLTILPFSLGAVIGSGVAVPLTAKLGKLLVTAGAIFQAAGVGWSIAVVSDRADALTIPDLILPMGVAGIGLGILVVPLLDVALATVPVDDAGSASGALTTFQQVGAALGVAVVGTVFFGIIGTEFDPATLQEAFLTAAWVTISAACVAVLASFFLPGITAVRNRVASQAQALQNQ</sequence>
<accession>A0A9D2C775</accession>
<feature type="transmembrane region" description="Helical" evidence="7">
    <location>
        <begin position="48"/>
        <end position="66"/>
    </location>
</feature>
<dbReference type="InterPro" id="IPR011701">
    <property type="entry name" value="MFS"/>
</dbReference>
<evidence type="ECO:0000313" key="9">
    <source>
        <dbReference type="EMBL" id="HIY64726.1"/>
    </source>
</evidence>